<comment type="catalytic activity">
    <reaction evidence="5">
        <text>RNA(n) + a ribonucleoside 5'-triphosphate = RNA(n+1) + diphosphate</text>
        <dbReference type="Rhea" id="RHEA:21248"/>
        <dbReference type="Rhea" id="RHEA-COMP:14527"/>
        <dbReference type="Rhea" id="RHEA-COMP:17342"/>
        <dbReference type="ChEBI" id="CHEBI:33019"/>
        <dbReference type="ChEBI" id="CHEBI:61557"/>
        <dbReference type="ChEBI" id="CHEBI:140395"/>
        <dbReference type="EC" id="2.7.7.48"/>
    </reaction>
</comment>
<dbReference type="InterPro" id="IPR001205">
    <property type="entry name" value="RNA-dir_pol_C"/>
</dbReference>
<dbReference type="Pfam" id="PF00680">
    <property type="entry name" value="RdRP_1"/>
    <property type="match status" value="1"/>
</dbReference>
<evidence type="ECO:0000256" key="4">
    <source>
        <dbReference type="ARBA" id="ARBA00022953"/>
    </source>
</evidence>
<proteinExistence type="predicted"/>
<organism evidence="7">
    <name type="scientific">Riboviria sp</name>
    <dbReference type="NCBI Taxonomy" id="2585031"/>
    <lineage>
        <taxon>Viruses</taxon>
        <taxon>Riboviria</taxon>
    </lineage>
</organism>
<dbReference type="GO" id="GO:0006351">
    <property type="term" value="P:DNA-templated transcription"/>
    <property type="evidence" value="ECO:0007669"/>
    <property type="project" value="InterPro"/>
</dbReference>
<evidence type="ECO:0000256" key="3">
    <source>
        <dbReference type="ARBA" id="ARBA00022741"/>
    </source>
</evidence>
<dbReference type="GO" id="GO:0003968">
    <property type="term" value="F:RNA-directed RNA polymerase activity"/>
    <property type="evidence" value="ECO:0007669"/>
    <property type="project" value="UniProtKB-EC"/>
</dbReference>
<feature type="domain" description="RNA-directed RNA polymerase C-terminal" evidence="6">
    <location>
        <begin position="92"/>
        <end position="346"/>
    </location>
</feature>
<keyword evidence="2" id="KW-0548">Nucleotidyltransferase</keyword>
<dbReference type="EMBL" id="MW239287">
    <property type="protein sequence ID" value="UGO57260.1"/>
    <property type="molecule type" value="Genomic_RNA"/>
</dbReference>
<dbReference type="PRINTS" id="PR00914">
    <property type="entry name" value="LVIRUSRNAPOL"/>
</dbReference>
<dbReference type="GO" id="GO:0003723">
    <property type="term" value="F:RNA binding"/>
    <property type="evidence" value="ECO:0007669"/>
    <property type="project" value="InterPro"/>
</dbReference>
<protein>
    <recommendedName>
        <fullName evidence="6">RNA-directed RNA polymerase C-terminal domain-containing protein</fullName>
    </recommendedName>
</protein>
<dbReference type="InterPro" id="IPR043502">
    <property type="entry name" value="DNA/RNA_pol_sf"/>
</dbReference>
<evidence type="ECO:0000256" key="5">
    <source>
        <dbReference type="ARBA" id="ARBA00048744"/>
    </source>
</evidence>
<keyword evidence="1" id="KW-0808">Transferase</keyword>
<reference evidence="7" key="1">
    <citation type="submission" date="2020-11" db="EMBL/GenBank/DDBJ databases">
        <title>RNA virus dark matter in the feces of wild birds.</title>
        <authorList>
            <person name="Lu X."/>
            <person name="Yang X.S."/>
            <person name="Zhang W."/>
        </authorList>
    </citation>
    <scope>NUCLEOTIDE SEQUENCE</scope>
    <source>
        <strain evidence="7">Wagtail171con214</strain>
    </source>
</reference>
<evidence type="ECO:0000313" key="7">
    <source>
        <dbReference type="EMBL" id="UGO57260.1"/>
    </source>
</evidence>
<sequence length="432" mass="49995">MRPNVPVEFPHDPAVSDVLRDASQGYGWPNFGHNAEMKSLVYHARQRVGLRTDAPTEGDKKLILSELERQYSAARWSIPDDFFSYEHFRRVVDGVDMQSSPGYPYLRKAPSNGVFFQQKPDGSIPEERLREIWELVQLRIRERDCDPIRLFIKPEPHKEKKLKNHRYRLISSVSIMDQLIDAMLFAPMNDKIIEECVRVPCKGGWSPFCGGWKMVPRSGVMSLDKSGWDWSAQFWLFEMDLQLRLRLCKNVRADWVDLAAWRYKCLFGNPTFVTTGGALLKQLQPGVMKSGCFNTLTTNSILQSIVHLRVCLEMDILPGWLWTLGDDTLQESIDENRQEYLDRVAQYCHVKHCVDGAEFAGMRFLGSRVEPLYRGKHSYQLLHMKQQVATEMSDSYRLLYHRSSAKNALHAMLAKISGRMSDDDRDGVWDLW</sequence>
<keyword evidence="4" id="KW-0693">Viral RNA replication</keyword>
<evidence type="ECO:0000259" key="6">
    <source>
        <dbReference type="Pfam" id="PF00680"/>
    </source>
</evidence>
<evidence type="ECO:0000256" key="1">
    <source>
        <dbReference type="ARBA" id="ARBA00022679"/>
    </source>
</evidence>
<evidence type="ECO:0000256" key="2">
    <source>
        <dbReference type="ARBA" id="ARBA00022695"/>
    </source>
</evidence>
<accession>A0A8K1WNV7</accession>
<keyword evidence="3" id="KW-0547">Nucleotide-binding</keyword>
<dbReference type="GO" id="GO:0000166">
    <property type="term" value="F:nucleotide binding"/>
    <property type="evidence" value="ECO:0007669"/>
    <property type="project" value="UniProtKB-KW"/>
</dbReference>
<dbReference type="InterPro" id="IPR001795">
    <property type="entry name" value="RNA-dir_pol_luteovirus"/>
</dbReference>
<name>A0A8K1WNV7_9VIRU</name>
<dbReference type="SUPFAM" id="SSF56672">
    <property type="entry name" value="DNA/RNA polymerases"/>
    <property type="match status" value="1"/>
</dbReference>